<dbReference type="Gene3D" id="1.25.40.280">
    <property type="entry name" value="alix/aip1 like domains"/>
    <property type="match status" value="1"/>
</dbReference>
<dbReference type="InterPro" id="IPR038499">
    <property type="entry name" value="BRO1_sf"/>
</dbReference>
<evidence type="ECO:0000313" key="3">
    <source>
        <dbReference type="EMBL" id="KAK9117653.1"/>
    </source>
</evidence>
<name>A0AAP0NSJ5_9MAGN</name>
<gene>
    <name evidence="3" type="ORF">Sjap_016600</name>
</gene>
<dbReference type="PROSITE" id="PS51180">
    <property type="entry name" value="BRO1"/>
    <property type="match status" value="1"/>
</dbReference>
<proteinExistence type="inferred from homology"/>
<feature type="domain" description="BRO1" evidence="2">
    <location>
        <begin position="10"/>
        <end position="454"/>
    </location>
</feature>
<dbReference type="SMART" id="SM01041">
    <property type="entry name" value="BRO1"/>
    <property type="match status" value="1"/>
</dbReference>
<dbReference type="PANTHER" id="PTHR23032:SF2">
    <property type="entry name" value="ENDOSOMAL TARGETING BRO1-LIKE DOMAIN-CONTAINING PROTEIN"/>
    <property type="match status" value="1"/>
</dbReference>
<accession>A0AAP0NSJ5</accession>
<dbReference type="Proteomes" id="UP001417504">
    <property type="component" value="Unassembled WGS sequence"/>
</dbReference>
<keyword evidence="4" id="KW-1185">Reference proteome</keyword>
<protein>
    <recommendedName>
        <fullName evidence="2">BRO1 domain-containing protein</fullName>
    </recommendedName>
</protein>
<organism evidence="3 4">
    <name type="scientific">Stephania japonica</name>
    <dbReference type="NCBI Taxonomy" id="461633"/>
    <lineage>
        <taxon>Eukaryota</taxon>
        <taxon>Viridiplantae</taxon>
        <taxon>Streptophyta</taxon>
        <taxon>Embryophyta</taxon>
        <taxon>Tracheophyta</taxon>
        <taxon>Spermatophyta</taxon>
        <taxon>Magnoliopsida</taxon>
        <taxon>Ranunculales</taxon>
        <taxon>Menispermaceae</taxon>
        <taxon>Menispermoideae</taxon>
        <taxon>Cissampelideae</taxon>
        <taxon>Stephania</taxon>
    </lineage>
</organism>
<evidence type="ECO:0000259" key="2">
    <source>
        <dbReference type="PROSITE" id="PS51180"/>
    </source>
</evidence>
<comment type="caution">
    <text evidence="3">The sequence shown here is derived from an EMBL/GenBank/DDBJ whole genome shotgun (WGS) entry which is preliminary data.</text>
</comment>
<dbReference type="AlphaFoldDB" id="A0AAP0NSJ5"/>
<dbReference type="PANTHER" id="PTHR23032">
    <property type="entry name" value="BRO1 DOMAIN-CONTAINING PROTEIN BROX"/>
    <property type="match status" value="1"/>
</dbReference>
<reference evidence="3 4" key="1">
    <citation type="submission" date="2024-01" db="EMBL/GenBank/DDBJ databases">
        <title>Genome assemblies of Stephania.</title>
        <authorList>
            <person name="Yang L."/>
        </authorList>
    </citation>
    <scope>NUCLEOTIDE SEQUENCE [LARGE SCALE GENOMIC DNA]</scope>
    <source>
        <strain evidence="3">QJT</strain>
        <tissue evidence="3">Leaf</tissue>
    </source>
</reference>
<evidence type="ECO:0000313" key="4">
    <source>
        <dbReference type="Proteomes" id="UP001417504"/>
    </source>
</evidence>
<dbReference type="InterPro" id="IPR038898">
    <property type="entry name" value="BROX"/>
</dbReference>
<comment type="similarity">
    <text evidence="1">Belongs to the BROX family.</text>
</comment>
<evidence type="ECO:0000256" key="1">
    <source>
        <dbReference type="ARBA" id="ARBA00008901"/>
    </source>
</evidence>
<sequence length="454" mass="51137">MGCTSSMPNKIYNVGKMKKKKKRKLNIPEVVVFVPALRLPGETNLQRALRGVLPRHLVDRLSSLRSQIVILAEDTGGLAFNELQRALEDYLPVLIGLVNKEFSLDQTVDFKWKNLQDGRQEICIASSWFELLSVVNMIPILLMSEANSLLIPKESLDVAERTVSEDCKKDAVDLLIKASGYLDFCIRCILVQMPPDIKAKLPTDLQEDFLGAVSFQALGQGTEMQLGLAVENQKATLSVKRRLACEQLKYFAQDSGSTIFILLEIYCALEETECFAAMVRLAHYFLSKCDMNNAQGKKQLLFLKWKYLEAKAAAYYYHGLILDKGKEPSCHITAVCCFLAADELLTDSKKANLSFCVASPVTRSPPVWGVMKHLYQRIPDVASKKLQMYGYLLEQEKALQALPDLPDFSLSLRAEDYTLPDMDPAWNGEKWEAQVQTLKEHLNDLGDDEPENNE</sequence>
<dbReference type="EMBL" id="JBBNAE010000006">
    <property type="protein sequence ID" value="KAK9117653.1"/>
    <property type="molecule type" value="Genomic_DNA"/>
</dbReference>
<dbReference type="InterPro" id="IPR004328">
    <property type="entry name" value="BRO1_dom"/>
</dbReference>